<name>A0AB39UU41_9GAMM</name>
<dbReference type="KEGG" id="tcd:AAIA72_12075"/>
<dbReference type="AlphaFoldDB" id="A0AB39UU41"/>
<gene>
    <name evidence="1" type="ORF">AAIA72_12075</name>
</gene>
<protein>
    <submittedName>
        <fullName evidence="1">Uncharacterized protein</fullName>
    </submittedName>
</protein>
<sequence length="120" mass="13831">MTPATISDAVREFNALIEVLDSAYWEASSIANKDTLYDVLSILNAEMAELNKLSIQDHHYPYEMVTLDMPYLHTKLIRLNNKVDSVVERTSTQTRLKALLRNVILILEQQKNQPNWTEPD</sequence>
<accession>A0AB39UU41</accession>
<evidence type="ECO:0000313" key="1">
    <source>
        <dbReference type="EMBL" id="XDT71539.1"/>
    </source>
</evidence>
<organism evidence="1">
    <name type="scientific">Thermohahella caldifontis</name>
    <dbReference type="NCBI Taxonomy" id="3142973"/>
    <lineage>
        <taxon>Bacteria</taxon>
        <taxon>Pseudomonadati</taxon>
        <taxon>Pseudomonadota</taxon>
        <taxon>Gammaproteobacteria</taxon>
        <taxon>Oceanospirillales</taxon>
        <taxon>Hahellaceae</taxon>
        <taxon>Thermohahella</taxon>
    </lineage>
</organism>
<reference evidence="1" key="1">
    <citation type="submission" date="2024-05" db="EMBL/GenBank/DDBJ databases">
        <title>Genome sequencing of novel strain.</title>
        <authorList>
            <person name="Ganbat D."/>
            <person name="Ganbat S."/>
            <person name="Lee S.-J."/>
        </authorList>
    </citation>
    <scope>NUCLEOTIDE SEQUENCE</scope>
    <source>
        <strain evidence="1">SMD15-11</strain>
    </source>
</reference>
<proteinExistence type="predicted"/>
<dbReference type="EMBL" id="CP154858">
    <property type="protein sequence ID" value="XDT71539.1"/>
    <property type="molecule type" value="Genomic_DNA"/>
</dbReference>
<dbReference type="RefSeq" id="WP_369600575.1">
    <property type="nucleotide sequence ID" value="NZ_CP154858.1"/>
</dbReference>